<protein>
    <recommendedName>
        <fullName evidence="9">ATP synthase subunit I</fullName>
    </recommendedName>
</protein>
<dbReference type="KEGG" id="ntr:B0W44_17035"/>
<name>A0A1U9KAV6_9BACL</name>
<evidence type="ECO:0008006" key="9">
    <source>
        <dbReference type="Google" id="ProtNLM"/>
    </source>
</evidence>
<keyword evidence="8" id="KW-1185">Reference proteome</keyword>
<dbReference type="InterPro" id="IPR005598">
    <property type="entry name" value="ATP_synth_I"/>
</dbReference>
<accession>A0A1U9KAV6</accession>
<sequence length="132" mass="14612">MSELRVRVHRLVKTMCYLLALFVLGLAFTEYKHVFAGLILGAVVSLVNALYTAVKVHQFGKRVAAGLKPRGLGMMTRFSLVALAALIAIRYAETFHLPSLAVGLILATVILYIDGLVYSYRLRQSDVERGED</sequence>
<keyword evidence="4 6" id="KW-1133">Transmembrane helix</keyword>
<dbReference type="InterPro" id="IPR039072">
    <property type="entry name" value="ATP_synth_I_Bacilli"/>
</dbReference>
<keyword evidence="3 6" id="KW-0812">Transmembrane</keyword>
<dbReference type="PANTHER" id="PTHR40035">
    <property type="entry name" value="ATP SYNTHASE PROTEIN I"/>
    <property type="match status" value="1"/>
</dbReference>
<feature type="transmembrane region" description="Helical" evidence="6">
    <location>
        <begin position="12"/>
        <end position="28"/>
    </location>
</feature>
<keyword evidence="2" id="KW-1003">Cell membrane</keyword>
<organism evidence="7 8">
    <name type="scientific">Novibacillus thermophilus</name>
    <dbReference type="NCBI Taxonomy" id="1471761"/>
    <lineage>
        <taxon>Bacteria</taxon>
        <taxon>Bacillati</taxon>
        <taxon>Bacillota</taxon>
        <taxon>Bacilli</taxon>
        <taxon>Bacillales</taxon>
        <taxon>Thermoactinomycetaceae</taxon>
        <taxon>Novibacillus</taxon>
    </lineage>
</organism>
<evidence type="ECO:0000256" key="1">
    <source>
        <dbReference type="ARBA" id="ARBA00004651"/>
    </source>
</evidence>
<dbReference type="AlphaFoldDB" id="A0A1U9KAV6"/>
<keyword evidence="5 6" id="KW-0472">Membrane</keyword>
<evidence type="ECO:0000256" key="2">
    <source>
        <dbReference type="ARBA" id="ARBA00022475"/>
    </source>
</evidence>
<dbReference type="OrthoDB" id="2355635at2"/>
<proteinExistence type="predicted"/>
<feature type="transmembrane region" description="Helical" evidence="6">
    <location>
        <begin position="34"/>
        <end position="54"/>
    </location>
</feature>
<dbReference type="PANTHER" id="PTHR40035:SF1">
    <property type="entry name" value="ATP SYNTHASE PROTEIN I"/>
    <property type="match status" value="1"/>
</dbReference>
<dbReference type="Proteomes" id="UP000188603">
    <property type="component" value="Chromosome"/>
</dbReference>
<evidence type="ECO:0000256" key="4">
    <source>
        <dbReference type="ARBA" id="ARBA00022989"/>
    </source>
</evidence>
<evidence type="ECO:0000256" key="3">
    <source>
        <dbReference type="ARBA" id="ARBA00022692"/>
    </source>
</evidence>
<feature type="transmembrane region" description="Helical" evidence="6">
    <location>
        <begin position="98"/>
        <end position="120"/>
    </location>
</feature>
<evidence type="ECO:0000313" key="8">
    <source>
        <dbReference type="Proteomes" id="UP000188603"/>
    </source>
</evidence>
<comment type="subcellular location">
    <subcellularLocation>
        <location evidence="1">Cell membrane</location>
        <topology evidence="1">Multi-pass membrane protein</topology>
    </subcellularLocation>
</comment>
<reference evidence="7 8" key="1">
    <citation type="journal article" date="2015" name="Int. J. Syst. Evol. Microbiol.">
        <title>Novibacillus thermophilus gen. nov., sp. nov., a Gram-staining-negative and moderately thermophilic member of the family Thermoactinomycetaceae.</title>
        <authorList>
            <person name="Yang G."/>
            <person name="Chen J."/>
            <person name="Zhou S."/>
        </authorList>
    </citation>
    <scope>NUCLEOTIDE SEQUENCE [LARGE SCALE GENOMIC DNA]</scope>
    <source>
        <strain evidence="7 8">SG-1</strain>
    </source>
</reference>
<dbReference type="GO" id="GO:0005886">
    <property type="term" value="C:plasma membrane"/>
    <property type="evidence" value="ECO:0007669"/>
    <property type="project" value="UniProtKB-SubCell"/>
</dbReference>
<feature type="transmembrane region" description="Helical" evidence="6">
    <location>
        <begin position="74"/>
        <end position="92"/>
    </location>
</feature>
<evidence type="ECO:0000256" key="5">
    <source>
        <dbReference type="ARBA" id="ARBA00023136"/>
    </source>
</evidence>
<evidence type="ECO:0000256" key="6">
    <source>
        <dbReference type="SAM" id="Phobius"/>
    </source>
</evidence>
<dbReference type="STRING" id="1471761.B0W44_17035"/>
<dbReference type="EMBL" id="CP019699">
    <property type="protein sequence ID" value="AQS57195.1"/>
    <property type="molecule type" value="Genomic_DNA"/>
</dbReference>
<dbReference type="Pfam" id="PF03899">
    <property type="entry name" value="ATP-synt_I"/>
    <property type="match status" value="1"/>
</dbReference>
<gene>
    <name evidence="7" type="ORF">B0W44_17035</name>
</gene>
<dbReference type="RefSeq" id="WP_077721060.1">
    <property type="nucleotide sequence ID" value="NZ_CP019699.1"/>
</dbReference>
<evidence type="ECO:0000313" key="7">
    <source>
        <dbReference type="EMBL" id="AQS57195.1"/>
    </source>
</evidence>